<comment type="caution">
    <text evidence="9">The sequence shown here is derived from an EMBL/GenBank/DDBJ whole genome shotgun (WGS) entry which is preliminary data.</text>
</comment>
<evidence type="ECO:0000256" key="1">
    <source>
        <dbReference type="ARBA" id="ARBA00004651"/>
    </source>
</evidence>
<dbReference type="GO" id="GO:0005886">
    <property type="term" value="C:plasma membrane"/>
    <property type="evidence" value="ECO:0007669"/>
    <property type="project" value="UniProtKB-SubCell"/>
</dbReference>
<evidence type="ECO:0000256" key="7">
    <source>
        <dbReference type="SAM" id="Phobius"/>
    </source>
</evidence>
<protein>
    <submittedName>
        <fullName evidence="9">ABC transporter permease</fullName>
    </submittedName>
</protein>
<dbReference type="AlphaFoldDB" id="A0A8J7QN96"/>
<evidence type="ECO:0000259" key="8">
    <source>
        <dbReference type="Pfam" id="PF00528"/>
    </source>
</evidence>
<proteinExistence type="predicted"/>
<dbReference type="InterPro" id="IPR035906">
    <property type="entry name" value="MetI-like_sf"/>
</dbReference>
<dbReference type="PROSITE" id="PS51257">
    <property type="entry name" value="PROKAR_LIPOPROTEIN"/>
    <property type="match status" value="1"/>
</dbReference>
<keyword evidence="6 7" id="KW-0472">Membrane</keyword>
<dbReference type="CDD" id="cd06261">
    <property type="entry name" value="TM_PBP2"/>
    <property type="match status" value="1"/>
</dbReference>
<feature type="transmembrane region" description="Helical" evidence="7">
    <location>
        <begin position="239"/>
        <end position="265"/>
    </location>
</feature>
<comment type="subcellular location">
    <subcellularLocation>
        <location evidence="1">Cell membrane</location>
        <topology evidence="1">Multi-pass membrane protein</topology>
    </subcellularLocation>
</comment>
<keyword evidence="5 7" id="KW-1133">Transmembrane helix</keyword>
<reference evidence="9" key="1">
    <citation type="submission" date="2021-03" db="EMBL/GenBank/DDBJ databases">
        <authorList>
            <person name="Wang G."/>
        </authorList>
    </citation>
    <scope>NUCLEOTIDE SEQUENCE</scope>
    <source>
        <strain evidence="9">KCTC 12899</strain>
    </source>
</reference>
<feature type="transmembrane region" description="Helical" evidence="7">
    <location>
        <begin position="285"/>
        <end position="304"/>
    </location>
</feature>
<evidence type="ECO:0000256" key="4">
    <source>
        <dbReference type="ARBA" id="ARBA00022692"/>
    </source>
</evidence>
<feature type="transmembrane region" description="Helical" evidence="7">
    <location>
        <begin position="185"/>
        <end position="204"/>
    </location>
</feature>
<dbReference type="InterPro" id="IPR000515">
    <property type="entry name" value="MetI-like"/>
</dbReference>
<name>A0A8J7QN96_9BACT</name>
<sequence>MPSLPWRRLAAFFGRTFLLLWMAANLAFACLIAARGNPIDLYIDPRVPSETVDRLKARYGYDQPPLQQYRRFVLGLAAGELGYSFIHKKPVAKVLLKPMARSVVLAITACITAVVFAALLLWGQQPQAGAPRLLQRLCHALQHVLLVTPSFLLAAFLLHGVALRLRWFPVHGSSTGDWWITPGHLVLPTLAVALPLAAYLASYLGQHMARDEFQPWYLSAKGRGIPGPRLFWNHQMRQALPVLVQVLGLYLPALCNGVFIVESIFGWSGLGLLMVDAATGRDYPLLIGGCLWSAWMTVLAYQFADVQRDRLATGLETQ</sequence>
<feature type="transmembrane region" description="Helical" evidence="7">
    <location>
        <begin position="103"/>
        <end position="123"/>
    </location>
</feature>
<evidence type="ECO:0000256" key="5">
    <source>
        <dbReference type="ARBA" id="ARBA00022989"/>
    </source>
</evidence>
<evidence type="ECO:0000313" key="9">
    <source>
        <dbReference type="EMBL" id="MBO1321548.1"/>
    </source>
</evidence>
<evidence type="ECO:0000313" key="10">
    <source>
        <dbReference type="Proteomes" id="UP000664417"/>
    </source>
</evidence>
<dbReference type="PANTHER" id="PTHR43163">
    <property type="entry name" value="DIPEPTIDE TRANSPORT SYSTEM PERMEASE PROTEIN DPPB-RELATED"/>
    <property type="match status" value="1"/>
</dbReference>
<keyword evidence="10" id="KW-1185">Reference proteome</keyword>
<evidence type="ECO:0000256" key="2">
    <source>
        <dbReference type="ARBA" id="ARBA00022448"/>
    </source>
</evidence>
<gene>
    <name evidence="9" type="ORF">J3U88_23930</name>
</gene>
<dbReference type="SUPFAM" id="SSF161098">
    <property type="entry name" value="MetI-like"/>
    <property type="match status" value="1"/>
</dbReference>
<dbReference type="Pfam" id="PF00528">
    <property type="entry name" value="BPD_transp_1"/>
    <property type="match status" value="1"/>
</dbReference>
<dbReference type="EMBL" id="JAFREP010000025">
    <property type="protein sequence ID" value="MBO1321548.1"/>
    <property type="molecule type" value="Genomic_DNA"/>
</dbReference>
<organism evidence="9 10">
    <name type="scientific">Acanthopleuribacter pedis</name>
    <dbReference type="NCBI Taxonomy" id="442870"/>
    <lineage>
        <taxon>Bacteria</taxon>
        <taxon>Pseudomonadati</taxon>
        <taxon>Acidobacteriota</taxon>
        <taxon>Holophagae</taxon>
        <taxon>Acanthopleuribacterales</taxon>
        <taxon>Acanthopleuribacteraceae</taxon>
        <taxon>Acanthopleuribacter</taxon>
    </lineage>
</organism>
<dbReference type="Proteomes" id="UP000664417">
    <property type="component" value="Unassembled WGS sequence"/>
</dbReference>
<feature type="transmembrane region" description="Helical" evidence="7">
    <location>
        <begin position="144"/>
        <end position="165"/>
    </location>
</feature>
<dbReference type="RefSeq" id="WP_207861522.1">
    <property type="nucleotide sequence ID" value="NZ_JAFREP010000025.1"/>
</dbReference>
<evidence type="ECO:0000256" key="3">
    <source>
        <dbReference type="ARBA" id="ARBA00022475"/>
    </source>
</evidence>
<evidence type="ECO:0000256" key="6">
    <source>
        <dbReference type="ARBA" id="ARBA00023136"/>
    </source>
</evidence>
<feature type="domain" description="ABC transmembrane type-1" evidence="8">
    <location>
        <begin position="132"/>
        <end position="301"/>
    </location>
</feature>
<keyword evidence="4 7" id="KW-0812">Transmembrane</keyword>
<dbReference type="GO" id="GO:0055085">
    <property type="term" value="P:transmembrane transport"/>
    <property type="evidence" value="ECO:0007669"/>
    <property type="project" value="InterPro"/>
</dbReference>
<keyword evidence="2" id="KW-0813">Transport</keyword>
<dbReference type="Gene3D" id="1.10.3720.10">
    <property type="entry name" value="MetI-like"/>
    <property type="match status" value="1"/>
</dbReference>
<accession>A0A8J7QN96</accession>
<keyword evidence="3" id="KW-1003">Cell membrane</keyword>
<dbReference type="PANTHER" id="PTHR43163:SF6">
    <property type="entry name" value="DIPEPTIDE TRANSPORT SYSTEM PERMEASE PROTEIN DPPB-RELATED"/>
    <property type="match status" value="1"/>
</dbReference>